<name>A0A4Z2GIQ5_9TELE</name>
<dbReference type="Proteomes" id="UP000314294">
    <property type="component" value="Unassembled WGS sequence"/>
</dbReference>
<accession>A0A4Z2GIQ5</accession>
<keyword evidence="3" id="KW-1185">Reference proteome</keyword>
<dbReference type="AlphaFoldDB" id="A0A4Z2GIQ5"/>
<sequence length="132" mass="14568">MAAGLPNPYEAFLLQSPLSLAPFPPSDPCVLTPLYPNLSCTTPNDTEAVSSINSSSVSGGTWQHLQLRRLPDILVSRSAGNSTLGRRSLTKLQRNKSQRRQTICPRRLDEQTMKRSPSPKLSGPETHREMKV</sequence>
<reference evidence="2 3" key="1">
    <citation type="submission" date="2019-03" db="EMBL/GenBank/DDBJ databases">
        <title>First draft genome of Liparis tanakae, snailfish: a comprehensive survey of snailfish specific genes.</title>
        <authorList>
            <person name="Kim W."/>
            <person name="Song I."/>
            <person name="Jeong J.-H."/>
            <person name="Kim D."/>
            <person name="Kim S."/>
            <person name="Ryu S."/>
            <person name="Song J.Y."/>
            <person name="Lee S.K."/>
        </authorList>
    </citation>
    <scope>NUCLEOTIDE SEQUENCE [LARGE SCALE GENOMIC DNA]</scope>
    <source>
        <tissue evidence="2">Muscle</tissue>
    </source>
</reference>
<protein>
    <submittedName>
        <fullName evidence="2">Uncharacterized protein</fullName>
    </submittedName>
</protein>
<evidence type="ECO:0000256" key="1">
    <source>
        <dbReference type="SAM" id="MobiDB-lite"/>
    </source>
</evidence>
<proteinExistence type="predicted"/>
<gene>
    <name evidence="2" type="ORF">EYF80_036434</name>
</gene>
<evidence type="ECO:0000313" key="2">
    <source>
        <dbReference type="EMBL" id="TNN53367.1"/>
    </source>
</evidence>
<feature type="region of interest" description="Disordered" evidence="1">
    <location>
        <begin position="79"/>
        <end position="132"/>
    </location>
</feature>
<comment type="caution">
    <text evidence="2">The sequence shown here is derived from an EMBL/GenBank/DDBJ whole genome shotgun (WGS) entry which is preliminary data.</text>
</comment>
<evidence type="ECO:0000313" key="3">
    <source>
        <dbReference type="Proteomes" id="UP000314294"/>
    </source>
</evidence>
<organism evidence="2 3">
    <name type="scientific">Liparis tanakae</name>
    <name type="common">Tanaka's snailfish</name>
    <dbReference type="NCBI Taxonomy" id="230148"/>
    <lineage>
        <taxon>Eukaryota</taxon>
        <taxon>Metazoa</taxon>
        <taxon>Chordata</taxon>
        <taxon>Craniata</taxon>
        <taxon>Vertebrata</taxon>
        <taxon>Euteleostomi</taxon>
        <taxon>Actinopterygii</taxon>
        <taxon>Neopterygii</taxon>
        <taxon>Teleostei</taxon>
        <taxon>Neoteleostei</taxon>
        <taxon>Acanthomorphata</taxon>
        <taxon>Eupercaria</taxon>
        <taxon>Perciformes</taxon>
        <taxon>Cottioidei</taxon>
        <taxon>Cottales</taxon>
        <taxon>Liparidae</taxon>
        <taxon>Liparis</taxon>
    </lineage>
</organism>
<dbReference type="EMBL" id="SRLO01000518">
    <property type="protein sequence ID" value="TNN53367.1"/>
    <property type="molecule type" value="Genomic_DNA"/>
</dbReference>